<comment type="similarity">
    <text evidence="2">Belongs to the gluconokinase GntK/GntV family.</text>
</comment>
<dbReference type="SUPFAM" id="SSF52540">
    <property type="entry name" value="P-loop containing nucleoside triphosphate hydrolases"/>
    <property type="match status" value="1"/>
</dbReference>
<evidence type="ECO:0000256" key="6">
    <source>
        <dbReference type="ARBA" id="ARBA00022777"/>
    </source>
</evidence>
<dbReference type="GO" id="GO:0005975">
    <property type="term" value="P:carbohydrate metabolic process"/>
    <property type="evidence" value="ECO:0007669"/>
    <property type="project" value="InterPro"/>
</dbReference>
<comment type="pathway">
    <text evidence="1">Carbohydrate acid metabolism; D-gluconate degradation.</text>
</comment>
<keyword evidence="11" id="KW-1185">Reference proteome</keyword>
<keyword evidence="4" id="KW-0808">Transferase</keyword>
<gene>
    <name evidence="10" type="ORF">AWJ20_4752</name>
</gene>
<evidence type="ECO:0000256" key="9">
    <source>
        <dbReference type="ARBA" id="ARBA00048090"/>
    </source>
</evidence>
<reference evidence="10 11" key="1">
    <citation type="submission" date="2016-02" db="EMBL/GenBank/DDBJ databases">
        <title>Complete genome sequence and transcriptome regulation of the pentose utilising yeast Sugiyamaella lignohabitans.</title>
        <authorList>
            <person name="Bellasio M."/>
            <person name="Peymann A."/>
            <person name="Valli M."/>
            <person name="Sipitzky M."/>
            <person name="Graf A."/>
            <person name="Sauer M."/>
            <person name="Marx H."/>
            <person name="Mattanovich D."/>
        </authorList>
    </citation>
    <scope>NUCLEOTIDE SEQUENCE [LARGE SCALE GENOMIC DNA]</scope>
    <source>
        <strain evidence="10 11">CBS 10342</strain>
    </source>
</reference>
<dbReference type="GO" id="GO:0046316">
    <property type="term" value="F:gluconokinase activity"/>
    <property type="evidence" value="ECO:0007669"/>
    <property type="project" value="UniProtKB-EC"/>
</dbReference>
<dbReference type="KEGG" id="slb:AWJ20_4752"/>
<dbReference type="EMBL" id="CP014502">
    <property type="protein sequence ID" value="ANB13805.1"/>
    <property type="molecule type" value="Genomic_DNA"/>
</dbReference>
<evidence type="ECO:0000313" key="10">
    <source>
        <dbReference type="EMBL" id="ANB13805.1"/>
    </source>
</evidence>
<dbReference type="Gene3D" id="3.40.50.300">
    <property type="entry name" value="P-loop containing nucleotide triphosphate hydrolases"/>
    <property type="match status" value="1"/>
</dbReference>
<evidence type="ECO:0000256" key="1">
    <source>
        <dbReference type="ARBA" id="ARBA00004875"/>
    </source>
</evidence>
<comment type="catalytic activity">
    <reaction evidence="9">
        <text>D-gluconate + ATP = 6-phospho-D-gluconate + ADP + H(+)</text>
        <dbReference type="Rhea" id="RHEA:19433"/>
        <dbReference type="ChEBI" id="CHEBI:15378"/>
        <dbReference type="ChEBI" id="CHEBI:18391"/>
        <dbReference type="ChEBI" id="CHEBI:30616"/>
        <dbReference type="ChEBI" id="CHEBI:58759"/>
        <dbReference type="ChEBI" id="CHEBI:456216"/>
        <dbReference type="EC" id="2.7.1.12"/>
    </reaction>
</comment>
<evidence type="ECO:0000256" key="7">
    <source>
        <dbReference type="ARBA" id="ARBA00022840"/>
    </source>
</evidence>
<dbReference type="InterPro" id="IPR006001">
    <property type="entry name" value="Therm_gnt_kin"/>
</dbReference>
<dbReference type="Proteomes" id="UP000189580">
    <property type="component" value="Chromosome d"/>
</dbReference>
<dbReference type="GO" id="GO:0005524">
    <property type="term" value="F:ATP binding"/>
    <property type="evidence" value="ECO:0007669"/>
    <property type="project" value="UniProtKB-KW"/>
</dbReference>
<evidence type="ECO:0000256" key="5">
    <source>
        <dbReference type="ARBA" id="ARBA00022741"/>
    </source>
</evidence>
<evidence type="ECO:0000256" key="8">
    <source>
        <dbReference type="ARBA" id="ARBA00029835"/>
    </source>
</evidence>
<proteinExistence type="inferred from homology"/>
<keyword evidence="6 10" id="KW-0418">Kinase</keyword>
<evidence type="ECO:0000313" key="11">
    <source>
        <dbReference type="Proteomes" id="UP000189580"/>
    </source>
</evidence>
<evidence type="ECO:0000256" key="2">
    <source>
        <dbReference type="ARBA" id="ARBA00008420"/>
    </source>
</evidence>
<keyword evidence="7" id="KW-0067">ATP-binding</keyword>
<dbReference type="OrthoDB" id="275177at2759"/>
<dbReference type="RefSeq" id="XP_018736282.1">
    <property type="nucleotide sequence ID" value="XM_018881844.1"/>
</dbReference>
<evidence type="ECO:0000256" key="3">
    <source>
        <dbReference type="ARBA" id="ARBA00012054"/>
    </source>
</evidence>
<sequence length="138" mass="14993">MSNGIPLTDDDRWDWLADVAATSSRAAAGNESTYIAVAACSALTPKYREFLKSKVLPGTRIVIAFMWAPEEVLVARVGARKNHYMGTNMVASQAALMQVPKDEELLENGGFSIPMSTVDQDPTFIAGEVVKKVNAFLK</sequence>
<dbReference type="UniPathway" id="UPA00792"/>
<keyword evidence="5" id="KW-0547">Nucleotide-binding</keyword>
<dbReference type="EC" id="2.7.1.12" evidence="3"/>
<evidence type="ECO:0000256" key="4">
    <source>
        <dbReference type="ARBA" id="ARBA00022679"/>
    </source>
</evidence>
<protein>
    <recommendedName>
        <fullName evidence="3">gluconokinase</fullName>
        <ecNumber evidence="3">2.7.1.12</ecNumber>
    </recommendedName>
    <alternativeName>
        <fullName evidence="8">Gluconate kinase</fullName>
    </alternativeName>
</protein>
<name>A0A167E9H2_9ASCO</name>
<dbReference type="GO" id="GO:0005737">
    <property type="term" value="C:cytoplasm"/>
    <property type="evidence" value="ECO:0007669"/>
    <property type="project" value="TreeGrafter"/>
</dbReference>
<accession>A0A167E9H2</accession>
<dbReference type="PANTHER" id="PTHR43442">
    <property type="entry name" value="GLUCONOKINASE-RELATED"/>
    <property type="match status" value="1"/>
</dbReference>
<dbReference type="PANTHER" id="PTHR43442:SF3">
    <property type="entry name" value="GLUCONOKINASE-RELATED"/>
    <property type="match status" value="1"/>
</dbReference>
<dbReference type="InterPro" id="IPR027417">
    <property type="entry name" value="P-loop_NTPase"/>
</dbReference>
<organism evidence="10 11">
    <name type="scientific">Sugiyamaella lignohabitans</name>
    <dbReference type="NCBI Taxonomy" id="796027"/>
    <lineage>
        <taxon>Eukaryota</taxon>
        <taxon>Fungi</taxon>
        <taxon>Dikarya</taxon>
        <taxon>Ascomycota</taxon>
        <taxon>Saccharomycotina</taxon>
        <taxon>Dipodascomycetes</taxon>
        <taxon>Dipodascales</taxon>
        <taxon>Trichomonascaceae</taxon>
        <taxon>Sugiyamaella</taxon>
    </lineage>
</organism>
<dbReference type="CDD" id="cd02021">
    <property type="entry name" value="GntK"/>
    <property type="match status" value="1"/>
</dbReference>
<dbReference type="AlphaFoldDB" id="A0A167E9H2"/>
<dbReference type="GeneID" id="30036918"/>